<gene>
    <name evidence="1" type="ORF">SB48_HM08orf02436</name>
</gene>
<protein>
    <submittedName>
        <fullName evidence="1">Uncharacterized protein</fullName>
    </submittedName>
</protein>
<dbReference type="Proteomes" id="UP000032024">
    <property type="component" value="Chromosome"/>
</dbReference>
<evidence type="ECO:0000313" key="1">
    <source>
        <dbReference type="EMBL" id="AJO22339.1"/>
    </source>
</evidence>
<sequence length="38" mass="4293">MPDAGMIAPESLKQSLPYEIIMIIPYTEKPCQVILVIF</sequence>
<dbReference type="AlphaFoldDB" id="A0AAN0T5U7"/>
<dbReference type="EMBL" id="CP010525">
    <property type="protein sequence ID" value="AJO22339.1"/>
    <property type="molecule type" value="Genomic_DNA"/>
</dbReference>
<proteinExistence type="predicted"/>
<accession>A0AAN0T5U7</accession>
<evidence type="ECO:0000313" key="2">
    <source>
        <dbReference type="Proteomes" id="UP000032024"/>
    </source>
</evidence>
<reference evidence="2" key="1">
    <citation type="submission" date="2015-01" db="EMBL/GenBank/DDBJ databases">
        <title>Comparative genome analysis of Bacillus coagulans HM-08, Clostridium butyricum HM-68, Bacillus subtilis HM-66 and Bacillus paralicheniformis BL-09.</title>
        <authorList>
            <person name="Zhang H."/>
        </authorList>
    </citation>
    <scope>NUCLEOTIDE SEQUENCE [LARGE SCALE GENOMIC DNA]</scope>
    <source>
        <strain evidence="2">HM-08</strain>
    </source>
</reference>
<name>A0AAN0T5U7_HEYCO</name>
<keyword evidence="2" id="KW-1185">Reference proteome</keyword>
<organism evidence="1 2">
    <name type="scientific">Heyndrickxia coagulans</name>
    <name type="common">Weizmannia coagulans</name>
    <dbReference type="NCBI Taxonomy" id="1398"/>
    <lineage>
        <taxon>Bacteria</taxon>
        <taxon>Bacillati</taxon>
        <taxon>Bacillota</taxon>
        <taxon>Bacilli</taxon>
        <taxon>Bacillales</taxon>
        <taxon>Bacillaceae</taxon>
        <taxon>Heyndrickxia</taxon>
    </lineage>
</organism>